<dbReference type="AlphaFoldDB" id="A0A182Y9W7"/>
<evidence type="ECO:0000256" key="8">
    <source>
        <dbReference type="SAM" id="Phobius"/>
    </source>
</evidence>
<comment type="similarity">
    <text evidence="2">Belongs to the ninjurin family.</text>
</comment>
<evidence type="ECO:0000256" key="5">
    <source>
        <dbReference type="ARBA" id="ARBA00022989"/>
    </source>
</evidence>
<feature type="transmembrane region" description="Helical" evidence="8">
    <location>
        <begin position="473"/>
        <end position="495"/>
    </location>
</feature>
<evidence type="ECO:0000256" key="3">
    <source>
        <dbReference type="ARBA" id="ARBA00022692"/>
    </source>
</evidence>
<dbReference type="Pfam" id="PF04923">
    <property type="entry name" value="Ninjurin"/>
    <property type="match status" value="4"/>
</dbReference>
<reference evidence="10" key="1">
    <citation type="journal article" date="2014" name="Genome Biol.">
        <title>Genome analysis of a major urban malaria vector mosquito, Anopheles stephensi.</title>
        <authorList>
            <person name="Jiang X."/>
            <person name="Peery A."/>
            <person name="Hall A.B."/>
            <person name="Sharma A."/>
            <person name="Chen X.G."/>
            <person name="Waterhouse R.M."/>
            <person name="Komissarov A."/>
            <person name="Riehle M.M."/>
            <person name="Shouche Y."/>
            <person name="Sharakhova M.V."/>
            <person name="Lawson D."/>
            <person name="Pakpour N."/>
            <person name="Arensburger P."/>
            <person name="Davidson V.L."/>
            <person name="Eiglmeier K."/>
            <person name="Emrich S."/>
            <person name="George P."/>
            <person name="Kennedy R.C."/>
            <person name="Mane S.P."/>
            <person name="Maslen G."/>
            <person name="Oringanje C."/>
            <person name="Qi Y."/>
            <person name="Settlage R."/>
            <person name="Tojo M."/>
            <person name="Tubio J.M."/>
            <person name="Unger M.F."/>
            <person name="Wang B."/>
            <person name="Vernick K.D."/>
            <person name="Ribeiro J.M."/>
            <person name="James A.A."/>
            <person name="Michel K."/>
            <person name="Riehle M.A."/>
            <person name="Luckhart S."/>
            <person name="Sharakhov I.V."/>
            <person name="Tu Z."/>
        </authorList>
    </citation>
    <scope>NUCLEOTIDE SEQUENCE [LARGE SCALE GENOMIC DNA]</scope>
    <source>
        <strain evidence="10">Indian</strain>
    </source>
</reference>
<organism evidence="9 10">
    <name type="scientific">Anopheles stephensi</name>
    <name type="common">Indo-Pakistan malaria mosquito</name>
    <dbReference type="NCBI Taxonomy" id="30069"/>
    <lineage>
        <taxon>Eukaryota</taxon>
        <taxon>Metazoa</taxon>
        <taxon>Ecdysozoa</taxon>
        <taxon>Arthropoda</taxon>
        <taxon>Hexapoda</taxon>
        <taxon>Insecta</taxon>
        <taxon>Pterygota</taxon>
        <taxon>Neoptera</taxon>
        <taxon>Endopterygota</taxon>
        <taxon>Diptera</taxon>
        <taxon>Nematocera</taxon>
        <taxon>Culicoidea</taxon>
        <taxon>Culicidae</taxon>
        <taxon>Anophelinae</taxon>
        <taxon>Anopheles</taxon>
    </lineage>
</organism>
<evidence type="ECO:0000313" key="10">
    <source>
        <dbReference type="Proteomes" id="UP000076408"/>
    </source>
</evidence>
<dbReference type="GO" id="GO:0042246">
    <property type="term" value="P:tissue regeneration"/>
    <property type="evidence" value="ECO:0007669"/>
    <property type="project" value="InterPro"/>
</dbReference>
<dbReference type="VEuPathDB" id="VectorBase:ASTE003311"/>
<evidence type="ECO:0000313" key="9">
    <source>
        <dbReference type="EnsemblMetazoa" id="ASTEI05253-PA"/>
    </source>
</evidence>
<feature type="transmembrane region" description="Helical" evidence="8">
    <location>
        <begin position="105"/>
        <end position="130"/>
    </location>
</feature>
<evidence type="ECO:0000256" key="6">
    <source>
        <dbReference type="ARBA" id="ARBA00023136"/>
    </source>
</evidence>
<dbReference type="Proteomes" id="UP000076408">
    <property type="component" value="Unassembled WGS sequence"/>
</dbReference>
<protein>
    <submittedName>
        <fullName evidence="9">Uncharacterized protein</fullName>
    </submittedName>
</protein>
<dbReference type="PANTHER" id="PTHR12316">
    <property type="entry name" value="NINJURIN-RELATED"/>
    <property type="match status" value="1"/>
</dbReference>
<evidence type="ECO:0000256" key="2">
    <source>
        <dbReference type="ARBA" id="ARBA00008141"/>
    </source>
</evidence>
<keyword evidence="6 8" id="KW-0472">Membrane</keyword>
<keyword evidence="4" id="KW-0130">Cell adhesion</keyword>
<dbReference type="GO" id="GO:0007155">
    <property type="term" value="P:cell adhesion"/>
    <property type="evidence" value="ECO:0007669"/>
    <property type="project" value="UniProtKB-KW"/>
</dbReference>
<dbReference type="GO" id="GO:0016020">
    <property type="term" value="C:membrane"/>
    <property type="evidence" value="ECO:0007669"/>
    <property type="project" value="UniProtKB-SubCell"/>
</dbReference>
<evidence type="ECO:0000256" key="1">
    <source>
        <dbReference type="ARBA" id="ARBA00004141"/>
    </source>
</evidence>
<feature type="transmembrane region" description="Helical" evidence="8">
    <location>
        <begin position="507"/>
        <end position="534"/>
    </location>
</feature>
<feature type="transmembrane region" description="Helical" evidence="8">
    <location>
        <begin position="705"/>
        <end position="730"/>
    </location>
</feature>
<comment type="subcellular location">
    <subcellularLocation>
        <location evidence="1">Membrane</location>
        <topology evidence="1">Multi-pass membrane protein</topology>
    </subcellularLocation>
</comment>
<sequence length="795" mass="87157">MSADNTNERRLIEMTTADDRTGDRPDAKNHEIEMSSLEAFDQHYEAEDGARSLSEVDGRRKTRSSQTQSYDIHKGIAASAMDISLLTANANQLRLLLSYNEKSRTFYACIALIISSLVLQICVASGVIIVKSYPRSKQSRRIHQLKVCTSIMVSIVTVINILVASLVITNQYATIYRTKHNDNASTSHQLEDGNPSGSSRAVSEESTYDSAASEYYLALSYNGYDFFRCVVEIALSVSFLAANSNLLRLLVSFKETETFIASEVLVTVSIVLQILVAISIVTITQVNDPTRYAKMKAFAVTGAIIISLVNLLIPFMINVEHSRIDFGELYRSYGAQPGHKPEPSSRSPTRGERITRYDKPHQRAEQVGNWGVRVFTGSEKQSKVFCNPVIFNQDATRVQPYQENDWGNNETTPNYAADRVANGSDRHGRDGGGYDVRRSVLENALNIAFLAANSNQLRLLSTSNIERQESSTYLAIFALLIVSLILQIMNCVAMLMMSTYTSQRWPLLRTLACIAATVIALLNLAVVTMLNVLLETHLGTIPFLFGEMNDRDREHRIDLPVVYRHNAALPQGVANGHYRNNITRANPPFGRSKSDLDLASGKFELHPDGAPDSSTSSSTDASSSLFVRSARNATTAVPPTPPPLPPKPLTITGIYQTDSGRRVSSITPSYDISKSIAESAMDISLLTANANQLRLLITYNQGSKTYVACITFVIMSLVLQMMVAITMIVVSRDDPKRHRVKIVTSIGVAIITMINILVASLVVAEQPPNAIVASSGSVVGLLTNVNITDAALGGT</sequence>
<feature type="region of interest" description="Disordered" evidence="7">
    <location>
        <begin position="1"/>
        <end position="28"/>
    </location>
</feature>
<feature type="region of interest" description="Disordered" evidence="7">
    <location>
        <begin position="184"/>
        <end position="203"/>
    </location>
</feature>
<feature type="region of interest" description="Disordered" evidence="7">
    <location>
        <begin position="601"/>
        <end position="624"/>
    </location>
</feature>
<accession>A0A182Y9W7</accession>
<dbReference type="PANTHER" id="PTHR12316:SF1">
    <property type="entry name" value="NINJURIN-B"/>
    <property type="match status" value="1"/>
</dbReference>
<dbReference type="InterPro" id="IPR007007">
    <property type="entry name" value="Ninjurin"/>
</dbReference>
<dbReference type="VEuPathDB" id="VectorBase:ASTEI05253"/>
<reference evidence="9" key="2">
    <citation type="submission" date="2020-05" db="UniProtKB">
        <authorList>
            <consortium name="EnsemblMetazoa"/>
        </authorList>
    </citation>
    <scope>IDENTIFICATION</scope>
    <source>
        <strain evidence="9">Indian</strain>
    </source>
</reference>
<feature type="transmembrane region" description="Helical" evidence="8">
    <location>
        <begin position="742"/>
        <end position="764"/>
    </location>
</feature>
<feature type="transmembrane region" description="Helical" evidence="8">
    <location>
        <begin position="151"/>
        <end position="173"/>
    </location>
</feature>
<evidence type="ECO:0000256" key="4">
    <source>
        <dbReference type="ARBA" id="ARBA00022889"/>
    </source>
</evidence>
<name>A0A182Y9W7_ANOST</name>
<feature type="compositionally biased region" description="Low complexity" evidence="7">
    <location>
        <begin position="612"/>
        <end position="624"/>
    </location>
</feature>
<dbReference type="VEuPathDB" id="VectorBase:ASTEI20_039625"/>
<dbReference type="EnsemblMetazoa" id="ASTEI05253-RA">
    <property type="protein sequence ID" value="ASTEI05253-PA"/>
    <property type="gene ID" value="ASTEI05253"/>
</dbReference>
<evidence type="ECO:0000256" key="7">
    <source>
        <dbReference type="SAM" id="MobiDB-lite"/>
    </source>
</evidence>
<keyword evidence="3 8" id="KW-0812">Transmembrane</keyword>
<feature type="transmembrane region" description="Helical" evidence="8">
    <location>
        <begin position="259"/>
        <end position="283"/>
    </location>
</feature>
<keyword evidence="10" id="KW-1185">Reference proteome</keyword>
<proteinExistence type="inferred from homology"/>
<keyword evidence="5 8" id="KW-1133">Transmembrane helix</keyword>
<dbReference type="VEuPathDB" id="VectorBase:ASTEI20_045210"/>
<feature type="transmembrane region" description="Helical" evidence="8">
    <location>
        <begin position="295"/>
        <end position="317"/>
    </location>
</feature>